<reference evidence="2" key="1">
    <citation type="submission" date="2015-05" db="EMBL/GenBank/DDBJ databases">
        <authorList>
            <person name="Fogelqvist Johan"/>
        </authorList>
    </citation>
    <scope>NUCLEOTIDE SEQUENCE [LARGE SCALE GENOMIC DNA]</scope>
</reference>
<proteinExistence type="predicted"/>
<evidence type="ECO:0000313" key="2">
    <source>
        <dbReference type="Proteomes" id="UP000045706"/>
    </source>
</evidence>
<dbReference type="AlphaFoldDB" id="A0A0G4M8W1"/>
<accession>A0A0G4M8W1</accession>
<organism evidence="1 2">
    <name type="scientific">Verticillium longisporum</name>
    <name type="common">Verticillium dahliae var. longisporum</name>
    <dbReference type="NCBI Taxonomy" id="100787"/>
    <lineage>
        <taxon>Eukaryota</taxon>
        <taxon>Fungi</taxon>
        <taxon>Dikarya</taxon>
        <taxon>Ascomycota</taxon>
        <taxon>Pezizomycotina</taxon>
        <taxon>Sordariomycetes</taxon>
        <taxon>Hypocreomycetidae</taxon>
        <taxon>Glomerellales</taxon>
        <taxon>Plectosphaerellaceae</taxon>
        <taxon>Verticillium</taxon>
    </lineage>
</organism>
<evidence type="ECO:0000313" key="1">
    <source>
        <dbReference type="EMBL" id="CRK30733.1"/>
    </source>
</evidence>
<name>A0A0G4M8W1_VERLO</name>
<gene>
    <name evidence="1" type="ORF">BN1723_014419</name>
</gene>
<sequence length="302" mass="33455">PLGPLLQRPPRADIALHNPVQQHRRAHVDARQPRHLDGELEVDRHGIARVQRPVLRRRVRDGQQAEHVVLVDAGRRARQLREAAVGRVARLADDADVKVVLLRREEGGAEVEEARRRQAQHGEGRLVRQRRRRVPRLHLVPEDDLQAARPGRVLPHGRRHRPEERLVELGREGADVVEVDLERVRLLEGQACGAAVAAGRGGWRRGRGEGGWMTAADFGRGRVKRMDGLPTSSGSNRQALYTGRRAAGGRRHMASLSLPAAMNNDDWTAALRGSLLHLARRRNRTPLGATVDAGSIGLPPDG</sequence>
<protein>
    <submittedName>
        <fullName evidence="1">Uncharacterized protein</fullName>
    </submittedName>
</protein>
<dbReference type="EMBL" id="CVQI01023113">
    <property type="protein sequence ID" value="CRK30733.1"/>
    <property type="molecule type" value="Genomic_DNA"/>
</dbReference>
<feature type="non-terminal residue" evidence="1">
    <location>
        <position position="1"/>
    </location>
</feature>
<dbReference type="Proteomes" id="UP000045706">
    <property type="component" value="Unassembled WGS sequence"/>
</dbReference>